<evidence type="ECO:0000313" key="2">
    <source>
        <dbReference type="EMBL" id="KAL3857204.1"/>
    </source>
</evidence>
<gene>
    <name evidence="2" type="ORF">ACJMK2_011896</name>
</gene>
<evidence type="ECO:0000256" key="1">
    <source>
        <dbReference type="SAM" id="MobiDB-lite"/>
    </source>
</evidence>
<feature type="region of interest" description="Disordered" evidence="1">
    <location>
        <begin position="51"/>
        <end position="73"/>
    </location>
</feature>
<name>A0ABD3V6G8_SINWO</name>
<comment type="caution">
    <text evidence="2">The sequence shown here is derived from an EMBL/GenBank/DDBJ whole genome shotgun (WGS) entry which is preliminary data.</text>
</comment>
<keyword evidence="3" id="KW-1185">Reference proteome</keyword>
<feature type="compositionally biased region" description="Basic and acidic residues" evidence="1">
    <location>
        <begin position="52"/>
        <end position="67"/>
    </location>
</feature>
<sequence>MPDSQLQLYIPKLGDVYATKRFCQELFSRQHKYGRKSSLLEKLRRKLGSKYNKHDVRDEEESSDQRRAKLLGNANASINERKIKLG</sequence>
<dbReference type="EMBL" id="JBJQND010000013">
    <property type="protein sequence ID" value="KAL3857204.1"/>
    <property type="molecule type" value="Genomic_DNA"/>
</dbReference>
<organism evidence="2 3">
    <name type="scientific">Sinanodonta woodiana</name>
    <name type="common">Chinese pond mussel</name>
    <name type="synonym">Anodonta woodiana</name>
    <dbReference type="NCBI Taxonomy" id="1069815"/>
    <lineage>
        <taxon>Eukaryota</taxon>
        <taxon>Metazoa</taxon>
        <taxon>Spiralia</taxon>
        <taxon>Lophotrochozoa</taxon>
        <taxon>Mollusca</taxon>
        <taxon>Bivalvia</taxon>
        <taxon>Autobranchia</taxon>
        <taxon>Heteroconchia</taxon>
        <taxon>Palaeoheterodonta</taxon>
        <taxon>Unionida</taxon>
        <taxon>Unionoidea</taxon>
        <taxon>Unionidae</taxon>
        <taxon>Unioninae</taxon>
        <taxon>Sinanodonta</taxon>
    </lineage>
</organism>
<accession>A0ABD3V6G8</accession>
<dbReference type="Proteomes" id="UP001634394">
    <property type="component" value="Unassembled WGS sequence"/>
</dbReference>
<reference evidence="2 3" key="1">
    <citation type="submission" date="2024-11" db="EMBL/GenBank/DDBJ databases">
        <title>Chromosome-level genome assembly of the freshwater bivalve Anodonta woodiana.</title>
        <authorList>
            <person name="Chen X."/>
        </authorList>
    </citation>
    <scope>NUCLEOTIDE SEQUENCE [LARGE SCALE GENOMIC DNA]</scope>
    <source>
        <strain evidence="2">MN2024</strain>
        <tissue evidence="2">Gills</tissue>
    </source>
</reference>
<protein>
    <submittedName>
        <fullName evidence="2">Uncharacterized protein</fullName>
    </submittedName>
</protein>
<evidence type="ECO:0000313" key="3">
    <source>
        <dbReference type="Proteomes" id="UP001634394"/>
    </source>
</evidence>
<dbReference type="AlphaFoldDB" id="A0ABD3V6G8"/>
<proteinExistence type="predicted"/>